<dbReference type="Gene3D" id="3.10.180.10">
    <property type="entry name" value="2,3-Dihydroxybiphenyl 1,2-Dioxygenase, domain 1"/>
    <property type="match status" value="1"/>
</dbReference>
<accession>A0AAW9W8N2</accession>
<feature type="non-terminal residue" evidence="2">
    <location>
        <position position="1"/>
    </location>
</feature>
<proteinExistence type="predicted"/>
<protein>
    <submittedName>
        <fullName evidence="2">VOC family protein</fullName>
    </submittedName>
</protein>
<evidence type="ECO:0000259" key="1">
    <source>
        <dbReference type="Pfam" id="PF13468"/>
    </source>
</evidence>
<feature type="non-terminal residue" evidence="2">
    <location>
        <position position="86"/>
    </location>
</feature>
<evidence type="ECO:0000313" key="2">
    <source>
        <dbReference type="EMBL" id="MTV78240.1"/>
    </source>
</evidence>
<evidence type="ECO:0000313" key="3">
    <source>
        <dbReference type="Proteomes" id="UP000729182"/>
    </source>
</evidence>
<comment type="caution">
    <text evidence="2">The sequence shown here is derived from an EMBL/GenBank/DDBJ whole genome shotgun (WGS) entry which is preliminary data.</text>
</comment>
<dbReference type="RefSeq" id="WP_196300855.1">
    <property type="nucleotide sequence ID" value="NZ_WNHN01000739.1"/>
</dbReference>
<sequence length="86" mass="9533">FELDTLAANSRPRLAGWVMRTNDIQKVAELPQLNVGPVEEMSRGTLEWQITIPSDGRFVCDGIVPSVIQWKGETHPASRLLDSSIS</sequence>
<dbReference type="Pfam" id="PF13468">
    <property type="entry name" value="Glyoxalase_3"/>
    <property type="match status" value="1"/>
</dbReference>
<organism evidence="2 3">
    <name type="scientific">Streptococcus pneumoniae</name>
    <dbReference type="NCBI Taxonomy" id="1313"/>
    <lineage>
        <taxon>Bacteria</taxon>
        <taxon>Bacillati</taxon>
        <taxon>Bacillota</taxon>
        <taxon>Bacilli</taxon>
        <taxon>Lactobacillales</taxon>
        <taxon>Streptococcaceae</taxon>
        <taxon>Streptococcus</taxon>
    </lineage>
</organism>
<dbReference type="Proteomes" id="UP000729182">
    <property type="component" value="Unassembled WGS sequence"/>
</dbReference>
<dbReference type="EMBL" id="WNHN01000739">
    <property type="protein sequence ID" value="MTV78240.1"/>
    <property type="molecule type" value="Genomic_DNA"/>
</dbReference>
<name>A0AAW9W8N2_STREE</name>
<feature type="domain" description="Glyoxalase-like" evidence="1">
    <location>
        <begin position="3"/>
        <end position="77"/>
    </location>
</feature>
<dbReference type="AlphaFoldDB" id="A0AAW9W8N2"/>
<gene>
    <name evidence="2" type="ORF">GM535_13565</name>
</gene>
<dbReference type="InterPro" id="IPR029068">
    <property type="entry name" value="Glyas_Bleomycin-R_OHBP_Dase"/>
</dbReference>
<dbReference type="InterPro" id="IPR025870">
    <property type="entry name" value="Glyoxalase-like_dom"/>
</dbReference>
<reference evidence="2" key="1">
    <citation type="submission" date="2019-11" db="EMBL/GenBank/DDBJ databases">
        <title>Growth characteristics of pneumococcus vary with the chemical composition of the capsule and with environmental conditions.</title>
        <authorList>
            <person name="Tothpal A."/>
            <person name="Desobry K."/>
            <person name="Joshi S."/>
            <person name="Wyllie A.L."/>
            <person name="Weinberger D.M."/>
        </authorList>
    </citation>
    <scope>NUCLEOTIDE SEQUENCE</scope>
    <source>
        <strain evidence="2">Pnumococcus10A</strain>
    </source>
</reference>